<evidence type="ECO:0000313" key="1">
    <source>
        <dbReference type="EMBL" id="EDW26387.1"/>
    </source>
</evidence>
<keyword evidence="2" id="KW-1185">Reference proteome</keyword>
<dbReference type="AlphaFoldDB" id="B4HCE1"/>
<dbReference type="PhylomeDB" id="B4HCE1"/>
<dbReference type="OMA" id="QVECLEY"/>
<protein>
    <submittedName>
        <fullName evidence="1">GL22392</fullName>
    </submittedName>
</protein>
<gene>
    <name evidence="1" type="primary">Dper\GL22392</name>
    <name evidence="1" type="ORF">Dper_GL22392</name>
</gene>
<reference evidence="1 2" key="1">
    <citation type="journal article" date="2007" name="Nature">
        <title>Evolution of genes and genomes on the Drosophila phylogeny.</title>
        <authorList>
            <consortium name="Drosophila 12 Genomes Consortium"/>
            <person name="Clark A.G."/>
            <person name="Eisen M.B."/>
            <person name="Smith D.R."/>
            <person name="Bergman C.M."/>
            <person name="Oliver B."/>
            <person name="Markow T.A."/>
            <person name="Kaufman T.C."/>
            <person name="Kellis M."/>
            <person name="Gelbart W."/>
            <person name="Iyer V.N."/>
            <person name="Pollard D.A."/>
            <person name="Sackton T.B."/>
            <person name="Larracuente A.M."/>
            <person name="Singh N.D."/>
            <person name="Abad J.P."/>
            <person name="Abt D.N."/>
            <person name="Adryan B."/>
            <person name="Aguade M."/>
            <person name="Akashi H."/>
            <person name="Anderson W.W."/>
            <person name="Aquadro C.F."/>
            <person name="Ardell D.H."/>
            <person name="Arguello R."/>
            <person name="Artieri C.G."/>
            <person name="Barbash D.A."/>
            <person name="Barker D."/>
            <person name="Barsanti P."/>
            <person name="Batterham P."/>
            <person name="Batzoglou S."/>
            <person name="Begun D."/>
            <person name="Bhutkar A."/>
            <person name="Blanco E."/>
            <person name="Bosak S.A."/>
            <person name="Bradley R.K."/>
            <person name="Brand A.D."/>
            <person name="Brent M.R."/>
            <person name="Brooks A.N."/>
            <person name="Brown R.H."/>
            <person name="Butlin R.K."/>
            <person name="Caggese C."/>
            <person name="Calvi B.R."/>
            <person name="Bernardo de Carvalho A."/>
            <person name="Caspi A."/>
            <person name="Castrezana S."/>
            <person name="Celniker S.E."/>
            <person name="Chang J.L."/>
            <person name="Chapple C."/>
            <person name="Chatterji S."/>
            <person name="Chinwalla A."/>
            <person name="Civetta A."/>
            <person name="Clifton S.W."/>
            <person name="Comeron J.M."/>
            <person name="Costello J.C."/>
            <person name="Coyne J.A."/>
            <person name="Daub J."/>
            <person name="David R.G."/>
            <person name="Delcher A.L."/>
            <person name="Delehaunty K."/>
            <person name="Do C.B."/>
            <person name="Ebling H."/>
            <person name="Edwards K."/>
            <person name="Eickbush T."/>
            <person name="Evans J.D."/>
            <person name="Filipski A."/>
            <person name="Findeiss S."/>
            <person name="Freyhult E."/>
            <person name="Fulton L."/>
            <person name="Fulton R."/>
            <person name="Garcia A.C."/>
            <person name="Gardiner A."/>
            <person name="Garfield D.A."/>
            <person name="Garvin B.E."/>
            <person name="Gibson G."/>
            <person name="Gilbert D."/>
            <person name="Gnerre S."/>
            <person name="Godfrey J."/>
            <person name="Good R."/>
            <person name="Gotea V."/>
            <person name="Gravely B."/>
            <person name="Greenberg A.J."/>
            <person name="Griffiths-Jones S."/>
            <person name="Gross S."/>
            <person name="Guigo R."/>
            <person name="Gustafson E.A."/>
            <person name="Haerty W."/>
            <person name="Hahn M.W."/>
            <person name="Halligan D.L."/>
            <person name="Halpern A.L."/>
            <person name="Halter G.M."/>
            <person name="Han M.V."/>
            <person name="Heger A."/>
            <person name="Hillier L."/>
            <person name="Hinrichs A.S."/>
            <person name="Holmes I."/>
            <person name="Hoskins R.A."/>
            <person name="Hubisz M.J."/>
            <person name="Hultmark D."/>
            <person name="Huntley M.A."/>
            <person name="Jaffe D.B."/>
            <person name="Jagadeeshan S."/>
            <person name="Jeck W.R."/>
            <person name="Johnson J."/>
            <person name="Jones C.D."/>
            <person name="Jordan W.C."/>
            <person name="Karpen G.H."/>
            <person name="Kataoka E."/>
            <person name="Keightley P.D."/>
            <person name="Kheradpour P."/>
            <person name="Kirkness E.F."/>
            <person name="Koerich L.B."/>
            <person name="Kristiansen K."/>
            <person name="Kudrna D."/>
            <person name="Kulathinal R.J."/>
            <person name="Kumar S."/>
            <person name="Kwok R."/>
            <person name="Lander E."/>
            <person name="Langley C.H."/>
            <person name="Lapoint R."/>
            <person name="Lazzaro B.P."/>
            <person name="Lee S.J."/>
            <person name="Levesque L."/>
            <person name="Li R."/>
            <person name="Lin C.F."/>
            <person name="Lin M.F."/>
            <person name="Lindblad-Toh K."/>
            <person name="Llopart A."/>
            <person name="Long M."/>
            <person name="Low L."/>
            <person name="Lozovsky E."/>
            <person name="Lu J."/>
            <person name="Luo M."/>
            <person name="Machado C.A."/>
            <person name="Makalowski W."/>
            <person name="Marzo M."/>
            <person name="Matsuda M."/>
            <person name="Matzkin L."/>
            <person name="McAllister B."/>
            <person name="McBride C.S."/>
            <person name="McKernan B."/>
            <person name="McKernan K."/>
            <person name="Mendez-Lago M."/>
            <person name="Minx P."/>
            <person name="Mollenhauer M.U."/>
            <person name="Montooth K."/>
            <person name="Mount S.M."/>
            <person name="Mu X."/>
            <person name="Myers E."/>
            <person name="Negre B."/>
            <person name="Newfeld S."/>
            <person name="Nielsen R."/>
            <person name="Noor M.A."/>
            <person name="O'Grady P."/>
            <person name="Pachter L."/>
            <person name="Papaceit M."/>
            <person name="Parisi M.J."/>
            <person name="Parisi M."/>
            <person name="Parts L."/>
            <person name="Pedersen J.S."/>
            <person name="Pesole G."/>
            <person name="Phillippy A.M."/>
            <person name="Ponting C.P."/>
            <person name="Pop M."/>
            <person name="Porcelli D."/>
            <person name="Powell J.R."/>
            <person name="Prohaska S."/>
            <person name="Pruitt K."/>
            <person name="Puig M."/>
            <person name="Quesneville H."/>
            <person name="Ram K.R."/>
            <person name="Rand D."/>
            <person name="Rasmussen M.D."/>
            <person name="Reed L.K."/>
            <person name="Reenan R."/>
            <person name="Reily A."/>
            <person name="Remington K.A."/>
            <person name="Rieger T.T."/>
            <person name="Ritchie M.G."/>
            <person name="Robin C."/>
            <person name="Rogers Y.H."/>
            <person name="Rohde C."/>
            <person name="Rozas J."/>
            <person name="Rubenfield M.J."/>
            <person name="Ruiz A."/>
            <person name="Russo S."/>
            <person name="Salzberg S.L."/>
            <person name="Sanchez-Gracia A."/>
            <person name="Saranga D.J."/>
            <person name="Sato H."/>
            <person name="Schaeffer S.W."/>
            <person name="Schatz M.C."/>
            <person name="Schlenke T."/>
            <person name="Schwartz R."/>
            <person name="Segarra C."/>
            <person name="Singh R.S."/>
            <person name="Sirot L."/>
            <person name="Sirota M."/>
            <person name="Sisneros N.B."/>
            <person name="Smith C.D."/>
            <person name="Smith T.F."/>
            <person name="Spieth J."/>
            <person name="Stage D.E."/>
            <person name="Stark A."/>
            <person name="Stephan W."/>
            <person name="Strausberg R.L."/>
            <person name="Strempel S."/>
            <person name="Sturgill D."/>
            <person name="Sutton G."/>
            <person name="Sutton G.G."/>
            <person name="Tao W."/>
            <person name="Teichmann S."/>
            <person name="Tobari Y.N."/>
            <person name="Tomimura Y."/>
            <person name="Tsolas J.M."/>
            <person name="Valente V.L."/>
            <person name="Venter E."/>
            <person name="Venter J.C."/>
            <person name="Vicario S."/>
            <person name="Vieira F.G."/>
            <person name="Vilella A.J."/>
            <person name="Villasante A."/>
            <person name="Walenz B."/>
            <person name="Wang J."/>
            <person name="Wasserman M."/>
            <person name="Watts T."/>
            <person name="Wilson D."/>
            <person name="Wilson R.K."/>
            <person name="Wing R.A."/>
            <person name="Wolfner M.F."/>
            <person name="Wong A."/>
            <person name="Wong G.K."/>
            <person name="Wu C.I."/>
            <person name="Wu G."/>
            <person name="Yamamoto D."/>
            <person name="Yang H.P."/>
            <person name="Yang S.P."/>
            <person name="Yorke J.A."/>
            <person name="Yoshida K."/>
            <person name="Zdobnov E."/>
            <person name="Zhang P."/>
            <person name="Zhang Y."/>
            <person name="Zimin A.V."/>
            <person name="Baldwin J."/>
            <person name="Abdouelleil A."/>
            <person name="Abdulkadir J."/>
            <person name="Abebe A."/>
            <person name="Abera B."/>
            <person name="Abreu J."/>
            <person name="Acer S.C."/>
            <person name="Aftuck L."/>
            <person name="Alexander A."/>
            <person name="An P."/>
            <person name="Anderson E."/>
            <person name="Anderson S."/>
            <person name="Arachi H."/>
            <person name="Azer M."/>
            <person name="Bachantsang P."/>
            <person name="Barry A."/>
            <person name="Bayul T."/>
            <person name="Berlin A."/>
            <person name="Bessette D."/>
            <person name="Bloom T."/>
            <person name="Blye J."/>
            <person name="Boguslavskiy L."/>
            <person name="Bonnet C."/>
            <person name="Boukhgalter B."/>
            <person name="Bourzgui I."/>
            <person name="Brown A."/>
            <person name="Cahill P."/>
            <person name="Channer S."/>
            <person name="Cheshatsang Y."/>
            <person name="Chuda L."/>
            <person name="Citroen M."/>
            <person name="Collymore A."/>
            <person name="Cooke P."/>
            <person name="Costello M."/>
            <person name="D'Aco K."/>
            <person name="Daza R."/>
            <person name="De Haan G."/>
            <person name="DeGray S."/>
            <person name="DeMaso C."/>
            <person name="Dhargay N."/>
            <person name="Dooley K."/>
            <person name="Dooley E."/>
            <person name="Doricent M."/>
            <person name="Dorje P."/>
            <person name="Dorjee K."/>
            <person name="Dupes A."/>
            <person name="Elong R."/>
            <person name="Falk J."/>
            <person name="Farina A."/>
            <person name="Faro S."/>
            <person name="Ferguson D."/>
            <person name="Fisher S."/>
            <person name="Foley C.D."/>
            <person name="Franke A."/>
            <person name="Friedrich D."/>
            <person name="Gadbois L."/>
            <person name="Gearin G."/>
            <person name="Gearin C.R."/>
            <person name="Giannoukos G."/>
            <person name="Goode T."/>
            <person name="Graham J."/>
            <person name="Grandbois E."/>
            <person name="Grewal S."/>
            <person name="Gyaltsen K."/>
            <person name="Hafez N."/>
            <person name="Hagos B."/>
            <person name="Hall J."/>
            <person name="Henson C."/>
            <person name="Hollinger A."/>
            <person name="Honan T."/>
            <person name="Huard M.D."/>
            <person name="Hughes L."/>
            <person name="Hurhula B."/>
            <person name="Husby M.E."/>
            <person name="Kamat A."/>
            <person name="Kanga B."/>
            <person name="Kashin S."/>
            <person name="Khazanovich D."/>
            <person name="Kisner P."/>
            <person name="Lance K."/>
            <person name="Lara M."/>
            <person name="Lee W."/>
            <person name="Lennon N."/>
            <person name="Letendre F."/>
            <person name="LeVine R."/>
            <person name="Lipovsky A."/>
            <person name="Liu X."/>
            <person name="Liu J."/>
            <person name="Liu S."/>
            <person name="Lokyitsang T."/>
            <person name="Lokyitsang Y."/>
            <person name="Lubonja R."/>
            <person name="Lui A."/>
            <person name="MacDonald P."/>
            <person name="Magnisalis V."/>
            <person name="Maru K."/>
            <person name="Matthews C."/>
            <person name="McCusker W."/>
            <person name="McDonough S."/>
            <person name="Mehta T."/>
            <person name="Meldrim J."/>
            <person name="Meneus L."/>
            <person name="Mihai O."/>
            <person name="Mihalev A."/>
            <person name="Mihova T."/>
            <person name="Mittelman R."/>
            <person name="Mlenga V."/>
            <person name="Montmayeur A."/>
            <person name="Mulrain L."/>
            <person name="Navidi A."/>
            <person name="Naylor J."/>
            <person name="Negash T."/>
            <person name="Nguyen T."/>
            <person name="Nguyen N."/>
            <person name="Nicol R."/>
            <person name="Norbu C."/>
            <person name="Norbu N."/>
            <person name="Novod N."/>
            <person name="O'Neill B."/>
            <person name="Osman S."/>
            <person name="Markiewicz E."/>
            <person name="Oyono O.L."/>
            <person name="Patti C."/>
            <person name="Phunkhang P."/>
            <person name="Pierre F."/>
            <person name="Priest M."/>
            <person name="Raghuraman S."/>
            <person name="Rege F."/>
            <person name="Reyes R."/>
            <person name="Rise C."/>
            <person name="Rogov P."/>
            <person name="Ross K."/>
            <person name="Ryan E."/>
            <person name="Settipalli S."/>
            <person name="Shea T."/>
            <person name="Sherpa N."/>
            <person name="Shi L."/>
            <person name="Shih D."/>
            <person name="Sparrow T."/>
            <person name="Spaulding J."/>
            <person name="Stalker J."/>
            <person name="Stange-Thomann N."/>
            <person name="Stavropoulos S."/>
            <person name="Stone C."/>
            <person name="Strader C."/>
            <person name="Tesfaye S."/>
            <person name="Thomson T."/>
            <person name="Thoulutsang Y."/>
            <person name="Thoulutsang D."/>
            <person name="Topham K."/>
            <person name="Topping I."/>
            <person name="Tsamla T."/>
            <person name="Vassiliev H."/>
            <person name="Vo A."/>
            <person name="Wangchuk T."/>
            <person name="Wangdi T."/>
            <person name="Weiand M."/>
            <person name="Wilkinson J."/>
            <person name="Wilson A."/>
            <person name="Yadav S."/>
            <person name="Young G."/>
            <person name="Yu Q."/>
            <person name="Zembek L."/>
            <person name="Zhong D."/>
            <person name="Zimmer A."/>
            <person name="Zwirko Z."/>
            <person name="Jaffe D.B."/>
            <person name="Alvarez P."/>
            <person name="Brockman W."/>
            <person name="Butler J."/>
            <person name="Chin C."/>
            <person name="Gnerre S."/>
            <person name="Grabherr M."/>
            <person name="Kleber M."/>
            <person name="Mauceli E."/>
            <person name="MacCallum I."/>
        </authorList>
    </citation>
    <scope>NUCLEOTIDE SEQUENCE [LARGE SCALE GENOMIC DNA]</scope>
    <source>
        <strain evidence="2">MSH-3 / Tucson 14011-0111.49</strain>
    </source>
</reference>
<name>B4HCE1_DROPE</name>
<proteinExistence type="predicted"/>
<accession>B4HCE1</accession>
<organism evidence="2">
    <name type="scientific">Drosophila persimilis</name>
    <name type="common">Fruit fly</name>
    <dbReference type="NCBI Taxonomy" id="7234"/>
    <lineage>
        <taxon>Eukaryota</taxon>
        <taxon>Metazoa</taxon>
        <taxon>Ecdysozoa</taxon>
        <taxon>Arthropoda</taxon>
        <taxon>Hexapoda</taxon>
        <taxon>Insecta</taxon>
        <taxon>Pterygota</taxon>
        <taxon>Neoptera</taxon>
        <taxon>Endopterygota</taxon>
        <taxon>Diptera</taxon>
        <taxon>Brachycera</taxon>
        <taxon>Muscomorpha</taxon>
        <taxon>Ephydroidea</taxon>
        <taxon>Drosophilidae</taxon>
        <taxon>Drosophila</taxon>
        <taxon>Sophophora</taxon>
    </lineage>
</organism>
<evidence type="ECO:0000313" key="2">
    <source>
        <dbReference type="Proteomes" id="UP000008744"/>
    </source>
</evidence>
<sequence length="91" mass="10343">MDNFQVPKVVNRHVLQAIYYFSEQNLLDYVPLSTIKLEVMFSMRNVNPVHDLEAVIESSVKNLTLIGVLKEAISASYEKEYALQLKPAISS</sequence>
<dbReference type="HOGENOM" id="CLU_2429378_0_0_1"/>
<dbReference type="EMBL" id="CH479308">
    <property type="protein sequence ID" value="EDW26387.1"/>
    <property type="molecule type" value="Genomic_DNA"/>
</dbReference>
<dbReference type="Proteomes" id="UP000008744">
    <property type="component" value="Unassembled WGS sequence"/>
</dbReference>